<comment type="similarity">
    <text evidence="4">Belongs to the FliW family.</text>
</comment>
<keyword evidence="5" id="KW-0282">Flagellum</keyword>
<keyword evidence="1 4" id="KW-0963">Cytoplasm</keyword>
<gene>
    <name evidence="4" type="primary">fliW</name>
    <name evidence="5" type="ORF">I858_006875</name>
</gene>
<keyword evidence="4" id="KW-0143">Chaperone</keyword>
<dbReference type="GO" id="GO:0044780">
    <property type="term" value="P:bacterial-type flagellum assembly"/>
    <property type="evidence" value="ECO:0007669"/>
    <property type="project" value="UniProtKB-UniRule"/>
</dbReference>
<organism evidence="5 6">
    <name type="scientific">Planococcus versutus</name>
    <dbReference type="NCBI Taxonomy" id="1302659"/>
    <lineage>
        <taxon>Bacteria</taxon>
        <taxon>Bacillati</taxon>
        <taxon>Bacillota</taxon>
        <taxon>Bacilli</taxon>
        <taxon>Bacillales</taxon>
        <taxon>Caryophanaceae</taxon>
        <taxon>Planococcus</taxon>
    </lineage>
</organism>
<dbReference type="RefSeq" id="WP_049693925.1">
    <property type="nucleotide sequence ID" value="NZ_CP016540.2"/>
</dbReference>
<dbReference type="Proteomes" id="UP000053354">
    <property type="component" value="Chromosome"/>
</dbReference>
<evidence type="ECO:0000313" key="5">
    <source>
        <dbReference type="EMBL" id="ANU26749.1"/>
    </source>
</evidence>
<keyword evidence="3 4" id="KW-0810">Translation regulation</keyword>
<dbReference type="OrthoDB" id="9801235at2"/>
<evidence type="ECO:0000256" key="3">
    <source>
        <dbReference type="ARBA" id="ARBA00022845"/>
    </source>
</evidence>
<sequence length="151" mass="17223">MKIQTEQFGEIEIAEDRVITFDKGIPGFEEVKDYVLIPADAEVESPFFFLQSVEHVEVSFFLVDPFTFFKDYDIKLEEQMVERLQLEEPTDAIVLTTVTVKGDISSATTNLKAPLVINNKKQQGMQIVLNNKDYQIKQALFQADNTAARQV</sequence>
<comment type="subunit">
    <text evidence="4">Interacts with translational regulator CsrA and flagellin(s).</text>
</comment>
<dbReference type="GO" id="GO:0005737">
    <property type="term" value="C:cytoplasm"/>
    <property type="evidence" value="ECO:0007669"/>
    <property type="project" value="UniProtKB-SubCell"/>
</dbReference>
<dbReference type="InterPro" id="IPR024046">
    <property type="entry name" value="Flagellar_assmbl_FliW_dom_sf"/>
</dbReference>
<keyword evidence="6" id="KW-1185">Reference proteome</keyword>
<evidence type="ECO:0000313" key="6">
    <source>
        <dbReference type="Proteomes" id="UP000053354"/>
    </source>
</evidence>
<dbReference type="GO" id="GO:0006417">
    <property type="term" value="P:regulation of translation"/>
    <property type="evidence" value="ECO:0007669"/>
    <property type="project" value="UniProtKB-KW"/>
</dbReference>
<name>A0A1B1S0R0_9BACL</name>
<dbReference type="NCBIfam" id="NF009793">
    <property type="entry name" value="PRK13285.1-1"/>
    <property type="match status" value="1"/>
</dbReference>
<dbReference type="Pfam" id="PF02623">
    <property type="entry name" value="FliW"/>
    <property type="match status" value="1"/>
</dbReference>
<reference evidence="5" key="1">
    <citation type="submission" date="2016-10" db="EMBL/GenBank/DDBJ databases">
        <authorList>
            <person name="See-Too W.S."/>
        </authorList>
    </citation>
    <scope>NUCLEOTIDE SEQUENCE</scope>
    <source>
        <strain evidence="5">L10.15</strain>
    </source>
</reference>
<dbReference type="PANTHER" id="PTHR39190">
    <property type="entry name" value="FLAGELLAR ASSEMBLY FACTOR FLIW"/>
    <property type="match status" value="1"/>
</dbReference>
<keyword evidence="5" id="KW-0966">Cell projection</keyword>
<dbReference type="AlphaFoldDB" id="A0A1B1S0R0"/>
<keyword evidence="2 4" id="KW-1005">Bacterial flagellum biogenesis</keyword>
<accession>A0A1B1S0R0</accession>
<dbReference type="PANTHER" id="PTHR39190:SF1">
    <property type="entry name" value="FLAGELLAR ASSEMBLY FACTOR FLIW"/>
    <property type="match status" value="1"/>
</dbReference>
<evidence type="ECO:0000256" key="2">
    <source>
        <dbReference type="ARBA" id="ARBA00022795"/>
    </source>
</evidence>
<comment type="function">
    <text evidence="4">Acts as an anti-CsrA protein, binds CsrA and prevents it from repressing translation of its target genes, one of which is flagellin. Binds to flagellin and participates in the assembly of the flagellum.</text>
</comment>
<dbReference type="EMBL" id="CP016540">
    <property type="protein sequence ID" value="ANU26749.1"/>
    <property type="molecule type" value="Genomic_DNA"/>
</dbReference>
<keyword evidence="5" id="KW-0969">Cilium</keyword>
<dbReference type="InterPro" id="IPR003775">
    <property type="entry name" value="Flagellar_assembly_factor_FliW"/>
</dbReference>
<dbReference type="STRING" id="1302659.I858_006875"/>
<evidence type="ECO:0000256" key="1">
    <source>
        <dbReference type="ARBA" id="ARBA00022490"/>
    </source>
</evidence>
<protein>
    <recommendedName>
        <fullName evidence="4">Flagellar assembly factor FliW</fullName>
    </recommendedName>
</protein>
<dbReference type="HAMAP" id="MF_01185">
    <property type="entry name" value="FliW"/>
    <property type="match status" value="1"/>
</dbReference>
<comment type="subcellular location">
    <subcellularLocation>
        <location evidence="4">Cytoplasm</location>
    </subcellularLocation>
</comment>
<proteinExistence type="inferred from homology"/>
<evidence type="ECO:0000256" key="4">
    <source>
        <dbReference type="HAMAP-Rule" id="MF_01185"/>
    </source>
</evidence>
<dbReference type="SUPFAM" id="SSF141457">
    <property type="entry name" value="BH3618-like"/>
    <property type="match status" value="1"/>
</dbReference>
<dbReference type="Gene3D" id="2.30.290.10">
    <property type="entry name" value="BH3618-like"/>
    <property type="match status" value="1"/>
</dbReference>
<dbReference type="KEGG" id="pll:I858_006875"/>